<gene>
    <name evidence="1" type="ORF">BV25DRAFT_1454321</name>
</gene>
<evidence type="ECO:0000313" key="2">
    <source>
        <dbReference type="Proteomes" id="UP000814140"/>
    </source>
</evidence>
<protein>
    <submittedName>
        <fullName evidence="1">Uncharacterized protein</fullName>
    </submittedName>
</protein>
<reference evidence="1" key="1">
    <citation type="submission" date="2021-03" db="EMBL/GenBank/DDBJ databases">
        <authorList>
            <consortium name="DOE Joint Genome Institute"/>
            <person name="Ahrendt S."/>
            <person name="Looney B.P."/>
            <person name="Miyauchi S."/>
            <person name="Morin E."/>
            <person name="Drula E."/>
            <person name="Courty P.E."/>
            <person name="Chicoki N."/>
            <person name="Fauchery L."/>
            <person name="Kohler A."/>
            <person name="Kuo A."/>
            <person name="Labutti K."/>
            <person name="Pangilinan J."/>
            <person name="Lipzen A."/>
            <person name="Riley R."/>
            <person name="Andreopoulos W."/>
            <person name="He G."/>
            <person name="Johnson J."/>
            <person name="Barry K.W."/>
            <person name="Grigoriev I.V."/>
            <person name="Nagy L."/>
            <person name="Hibbett D."/>
            <person name="Henrissat B."/>
            <person name="Matheny P.B."/>
            <person name="Labbe J."/>
            <person name="Martin F."/>
        </authorList>
    </citation>
    <scope>NUCLEOTIDE SEQUENCE</scope>
    <source>
        <strain evidence="1">HHB10654</strain>
    </source>
</reference>
<organism evidence="1 2">
    <name type="scientific">Artomyces pyxidatus</name>
    <dbReference type="NCBI Taxonomy" id="48021"/>
    <lineage>
        <taxon>Eukaryota</taxon>
        <taxon>Fungi</taxon>
        <taxon>Dikarya</taxon>
        <taxon>Basidiomycota</taxon>
        <taxon>Agaricomycotina</taxon>
        <taxon>Agaricomycetes</taxon>
        <taxon>Russulales</taxon>
        <taxon>Auriscalpiaceae</taxon>
        <taxon>Artomyces</taxon>
    </lineage>
</organism>
<dbReference type="Proteomes" id="UP000814140">
    <property type="component" value="Unassembled WGS sequence"/>
</dbReference>
<keyword evidence="2" id="KW-1185">Reference proteome</keyword>
<evidence type="ECO:0000313" key="1">
    <source>
        <dbReference type="EMBL" id="KAI0057173.1"/>
    </source>
</evidence>
<reference evidence="1" key="2">
    <citation type="journal article" date="2022" name="New Phytol.">
        <title>Evolutionary transition to the ectomycorrhizal habit in the genomes of a hyperdiverse lineage of mushroom-forming fungi.</title>
        <authorList>
            <person name="Looney B."/>
            <person name="Miyauchi S."/>
            <person name="Morin E."/>
            <person name="Drula E."/>
            <person name="Courty P.E."/>
            <person name="Kohler A."/>
            <person name="Kuo A."/>
            <person name="LaButti K."/>
            <person name="Pangilinan J."/>
            <person name="Lipzen A."/>
            <person name="Riley R."/>
            <person name="Andreopoulos W."/>
            <person name="He G."/>
            <person name="Johnson J."/>
            <person name="Nolan M."/>
            <person name="Tritt A."/>
            <person name="Barry K.W."/>
            <person name="Grigoriev I.V."/>
            <person name="Nagy L.G."/>
            <person name="Hibbett D."/>
            <person name="Henrissat B."/>
            <person name="Matheny P.B."/>
            <person name="Labbe J."/>
            <person name="Martin F.M."/>
        </authorList>
    </citation>
    <scope>NUCLEOTIDE SEQUENCE</scope>
    <source>
        <strain evidence="1">HHB10654</strain>
    </source>
</reference>
<dbReference type="EMBL" id="MU277251">
    <property type="protein sequence ID" value="KAI0057173.1"/>
    <property type="molecule type" value="Genomic_DNA"/>
</dbReference>
<sequence length="155" mass="16888">MVPHSHAHSWFFAPSSSQTLSQPSNFLPELKHICTPRLLILPHHHFSIALMSATRGCPTPFIINSLAYGIGYVIAMVLACSLLVIAGVGVDKLAFAIGYFIIVMLAFGLLVIVGIAGFLGLWFIWNFVKVAFNRASNGRGDADESYNVVPTKEDI</sequence>
<proteinExistence type="predicted"/>
<comment type="caution">
    <text evidence="1">The sequence shown here is derived from an EMBL/GenBank/DDBJ whole genome shotgun (WGS) entry which is preliminary data.</text>
</comment>
<name>A0ACB8SMR8_9AGAM</name>
<accession>A0ACB8SMR8</accession>